<accession>A0A7X6JBE9</accession>
<organism evidence="2 3">
    <name type="scientific">Brucella tritici</name>
    <dbReference type="NCBI Taxonomy" id="94626"/>
    <lineage>
        <taxon>Bacteria</taxon>
        <taxon>Pseudomonadati</taxon>
        <taxon>Pseudomonadota</taxon>
        <taxon>Alphaproteobacteria</taxon>
        <taxon>Hyphomicrobiales</taxon>
        <taxon>Brucellaceae</taxon>
        <taxon>Brucella/Ochrobactrum group</taxon>
        <taxon>Brucella</taxon>
    </lineage>
</organism>
<name>A0A7X6JBE9_9HYPH</name>
<proteinExistence type="predicted"/>
<comment type="caution">
    <text evidence="2">The sequence shown here is derived from an EMBL/GenBank/DDBJ whole genome shotgun (WGS) entry which is preliminary data.</text>
</comment>
<evidence type="ECO:0000313" key="3">
    <source>
        <dbReference type="Proteomes" id="UP000558475"/>
    </source>
</evidence>
<dbReference type="EMBL" id="JAAXZB010000001">
    <property type="protein sequence ID" value="NKW09477.1"/>
    <property type="molecule type" value="Genomic_DNA"/>
</dbReference>
<evidence type="ECO:0000256" key="1">
    <source>
        <dbReference type="SAM" id="MobiDB-lite"/>
    </source>
</evidence>
<reference evidence="2 3" key="1">
    <citation type="submission" date="2020-04" db="EMBL/GenBank/DDBJ databases">
        <title>Whole genome sequencing of clinical and environmental type strains of Ochrobactrum.</title>
        <authorList>
            <person name="Dharne M."/>
        </authorList>
    </citation>
    <scope>NUCLEOTIDE SEQUENCE [LARGE SCALE GENOMIC DNA]</scope>
    <source>
        <strain evidence="2 3">DSM 13340</strain>
    </source>
</reference>
<dbReference type="Proteomes" id="UP000558475">
    <property type="component" value="Unassembled WGS sequence"/>
</dbReference>
<evidence type="ECO:0000313" key="2">
    <source>
        <dbReference type="EMBL" id="NKW09477.1"/>
    </source>
</evidence>
<gene>
    <name evidence="2" type="ORF">HGG76_06180</name>
</gene>
<protein>
    <submittedName>
        <fullName evidence="2">Uncharacterized protein</fullName>
    </submittedName>
</protein>
<feature type="region of interest" description="Disordered" evidence="1">
    <location>
        <begin position="1"/>
        <end position="25"/>
    </location>
</feature>
<dbReference type="AlphaFoldDB" id="A0A7X6JBE9"/>
<sequence>MHQLATEKPGNAGPDKKSSQNHIFSKKTLAFSDLSDYQPPIAAASGTQGKHP</sequence>